<keyword evidence="2" id="KW-0812">Transmembrane</keyword>
<dbReference type="KEGG" id="mou:OU421_01150"/>
<proteinExistence type="predicted"/>
<feature type="transmembrane region" description="Helical" evidence="2">
    <location>
        <begin position="66"/>
        <end position="89"/>
    </location>
</feature>
<dbReference type="GeneID" id="76833666"/>
<evidence type="ECO:0000256" key="2">
    <source>
        <dbReference type="SAM" id="Phobius"/>
    </source>
</evidence>
<organism evidence="3 4">
    <name type="scientific">Methanogenium organophilum</name>
    <dbReference type="NCBI Taxonomy" id="2199"/>
    <lineage>
        <taxon>Archaea</taxon>
        <taxon>Methanobacteriati</taxon>
        <taxon>Methanobacteriota</taxon>
        <taxon>Stenosarchaea group</taxon>
        <taxon>Methanomicrobia</taxon>
        <taxon>Methanomicrobiales</taxon>
        <taxon>Methanomicrobiaceae</taxon>
        <taxon>Methanogenium</taxon>
    </lineage>
</organism>
<reference evidence="3" key="1">
    <citation type="submission" date="2022-11" db="EMBL/GenBank/DDBJ databases">
        <title>Complete genome sequence of Methanogenium organophilum DSM 3596.</title>
        <authorList>
            <person name="Chen S.-C."/>
            <person name="Lai S.-J."/>
            <person name="You Y.-T."/>
        </authorList>
    </citation>
    <scope>NUCLEOTIDE SEQUENCE</scope>
    <source>
        <strain evidence="3">DSM 3596</strain>
    </source>
</reference>
<accession>A0A9X9T7L2</accession>
<feature type="compositionally biased region" description="Basic and acidic residues" evidence="1">
    <location>
        <begin position="100"/>
        <end position="114"/>
    </location>
</feature>
<protein>
    <submittedName>
        <fullName evidence="3">Uncharacterized protein</fullName>
    </submittedName>
</protein>
<evidence type="ECO:0000256" key="1">
    <source>
        <dbReference type="SAM" id="MobiDB-lite"/>
    </source>
</evidence>
<keyword evidence="2" id="KW-1133">Transmembrane helix</keyword>
<gene>
    <name evidence="3" type="ORF">OU421_01150</name>
</gene>
<keyword evidence="2" id="KW-0472">Membrane</keyword>
<sequence>MNSLSDNVSSVVHGEQVRFQYTVLNIIGLHILSSMDLRESRTWIIFYLISFVLLLVAVFLTANGVLLGVGLTMVIVVIGVNLIFMLGQVKESSKKREMMEKVSHIERNDKKEQVNDEDLPF</sequence>
<keyword evidence="4" id="KW-1185">Reference proteome</keyword>
<dbReference type="EMBL" id="CP113361">
    <property type="protein sequence ID" value="WAI01508.1"/>
    <property type="molecule type" value="Genomic_DNA"/>
</dbReference>
<evidence type="ECO:0000313" key="3">
    <source>
        <dbReference type="EMBL" id="WAI01508.1"/>
    </source>
</evidence>
<feature type="transmembrane region" description="Helical" evidence="2">
    <location>
        <begin position="42"/>
        <end position="60"/>
    </location>
</feature>
<dbReference type="Proteomes" id="UP001163096">
    <property type="component" value="Chromosome"/>
</dbReference>
<evidence type="ECO:0000313" key="4">
    <source>
        <dbReference type="Proteomes" id="UP001163096"/>
    </source>
</evidence>
<feature type="region of interest" description="Disordered" evidence="1">
    <location>
        <begin position="100"/>
        <end position="121"/>
    </location>
</feature>
<dbReference type="RefSeq" id="WP_268186744.1">
    <property type="nucleotide sequence ID" value="NZ_CP113361.1"/>
</dbReference>
<dbReference type="AlphaFoldDB" id="A0A9X9T7L2"/>
<name>A0A9X9T7L2_METOG</name>